<dbReference type="Proteomes" id="UP000660262">
    <property type="component" value="Unassembled WGS sequence"/>
</dbReference>
<dbReference type="PANTHER" id="PTHR28584:SF1">
    <property type="entry name" value="PROTEIN FAM228B"/>
    <property type="match status" value="1"/>
</dbReference>
<evidence type="ECO:0000313" key="3">
    <source>
        <dbReference type="Proteomes" id="UP000660262"/>
    </source>
</evidence>
<evidence type="ECO:0000313" key="2">
    <source>
        <dbReference type="EMBL" id="GHP11249.1"/>
    </source>
</evidence>
<reference evidence="2" key="1">
    <citation type="submission" date="2020-10" db="EMBL/GenBank/DDBJ databases">
        <title>Unveiling of a novel bifunctional photoreceptor, Dualchrome1, isolated from a cosmopolitan green alga.</title>
        <authorList>
            <person name="Suzuki S."/>
            <person name="Kawachi M."/>
        </authorList>
    </citation>
    <scope>NUCLEOTIDE SEQUENCE</scope>
    <source>
        <strain evidence="2">NIES 2893</strain>
    </source>
</reference>
<sequence length="580" mass="64938">MRTYPVHPAPNPAPLPEPTTFGVATSTSFKGTTKLPGVSGDVLRTYADPRKLDSLLLTSRSEPGDREATHMLIPPAPPAKRVVARTASTMSAKTTKKDQRKLEIQREKEARVAELNEAQRREFERRRLDKAKRKEAAFHETMGRVVAGIEGREPAVQEAVRSIDREAAYKAKQNGIMHNAWRRGVFEPIQAQVEAAVAERDVLDIEAKSNDRNRRYLKATNTKVGVYRDIVIESDYDPFTWRSDVIRADVTGVVDPMKHDLTKARDEMRIISAGKPKNTFERLADHSALQSHLDAKDGRPTLKTTLWSMLDATPYGHYTKGEHGELETDADALEMHGRALGSQRQNSELTRTAMDQYNVATGPEVVNAEMPQGKKITDPTPFMLRRAKAAALTDVLSYRDALSTHSQLKVENKLDGDSWLAYQGKRTGLREKLPHLKTRFDKDFGMIVRHTIDAEAPGTTTGDQWLEYQGKRICEAPDAKENRNGLFPVINQEDLMVSNLAKIASKKTYGDLWLEKRGKGGMGHRIEDSVDDCFDHSHVPDKDLHVTLKPFVSIREAAPITSWESKKKAPEAPVVVVESS</sequence>
<dbReference type="OrthoDB" id="547133at2759"/>
<keyword evidence="3" id="KW-1185">Reference proteome</keyword>
<organism evidence="2 3">
    <name type="scientific">Pycnococcus provasolii</name>
    <dbReference type="NCBI Taxonomy" id="41880"/>
    <lineage>
        <taxon>Eukaryota</taxon>
        <taxon>Viridiplantae</taxon>
        <taxon>Chlorophyta</taxon>
        <taxon>Pseudoscourfieldiophyceae</taxon>
        <taxon>Pseudoscourfieldiales</taxon>
        <taxon>Pycnococcaceae</taxon>
        <taxon>Pycnococcus</taxon>
    </lineage>
</organism>
<accession>A0A830I2G0</accession>
<evidence type="ECO:0000256" key="1">
    <source>
        <dbReference type="ARBA" id="ARBA00007753"/>
    </source>
</evidence>
<gene>
    <name evidence="2" type="ORF">PPROV_000997700</name>
</gene>
<name>A0A830I2G0_9CHLO</name>
<comment type="similarity">
    <text evidence="1">Belongs to the FAM228 family.</text>
</comment>
<dbReference type="PANTHER" id="PTHR28584">
    <property type="entry name" value="FAMILY WITH SEQUENCE SIMILARITY 228 MEMBER A"/>
    <property type="match status" value="1"/>
</dbReference>
<protein>
    <submittedName>
        <fullName evidence="2">Uncharacterized protein</fullName>
    </submittedName>
</protein>
<proteinExistence type="inferred from homology"/>
<dbReference type="EMBL" id="BNJQ01000033">
    <property type="protein sequence ID" value="GHP11249.1"/>
    <property type="molecule type" value="Genomic_DNA"/>
</dbReference>
<comment type="caution">
    <text evidence="2">The sequence shown here is derived from an EMBL/GenBank/DDBJ whole genome shotgun (WGS) entry which is preliminary data.</text>
</comment>
<dbReference type="AlphaFoldDB" id="A0A830I2G0"/>
<dbReference type="InterPro" id="IPR040046">
    <property type="entry name" value="FAM228"/>
</dbReference>